<gene>
    <name evidence="1" type="ORF">CLV32_2263</name>
</gene>
<evidence type="ECO:0000313" key="1">
    <source>
        <dbReference type="EMBL" id="TDO23274.1"/>
    </source>
</evidence>
<dbReference type="Proteomes" id="UP000295499">
    <property type="component" value="Unassembled WGS sequence"/>
</dbReference>
<sequence>MKNVNQSKNGRADGISEIIPKKIGALNRSYVNQSFEALEMELNAMAFCSL</sequence>
<evidence type="ECO:0000313" key="2">
    <source>
        <dbReference type="Proteomes" id="UP000295499"/>
    </source>
</evidence>
<organism evidence="1 2">
    <name type="scientific">Pedobacter duraquae</name>
    <dbReference type="NCBI Taxonomy" id="425511"/>
    <lineage>
        <taxon>Bacteria</taxon>
        <taxon>Pseudomonadati</taxon>
        <taxon>Bacteroidota</taxon>
        <taxon>Sphingobacteriia</taxon>
        <taxon>Sphingobacteriales</taxon>
        <taxon>Sphingobacteriaceae</taxon>
        <taxon>Pedobacter</taxon>
    </lineage>
</organism>
<dbReference type="AlphaFoldDB" id="A0A4R6IM84"/>
<protein>
    <submittedName>
        <fullName evidence="1">Uncharacterized protein</fullName>
    </submittedName>
</protein>
<accession>A0A4R6IM84</accession>
<reference evidence="1 2" key="1">
    <citation type="submission" date="2019-03" db="EMBL/GenBank/DDBJ databases">
        <title>Genomic Encyclopedia of Archaeal and Bacterial Type Strains, Phase II (KMG-II): from individual species to whole genera.</title>
        <authorList>
            <person name="Goeker M."/>
        </authorList>
    </citation>
    <scope>NUCLEOTIDE SEQUENCE [LARGE SCALE GENOMIC DNA]</scope>
    <source>
        <strain evidence="1 2">DSM 19034</strain>
    </source>
</reference>
<name>A0A4R6IM84_9SPHI</name>
<dbReference type="RefSeq" id="WP_166641930.1">
    <property type="nucleotide sequence ID" value="NZ_SNWM01000002.1"/>
</dbReference>
<comment type="caution">
    <text evidence="1">The sequence shown here is derived from an EMBL/GenBank/DDBJ whole genome shotgun (WGS) entry which is preliminary data.</text>
</comment>
<dbReference type="EMBL" id="SNWM01000002">
    <property type="protein sequence ID" value="TDO23274.1"/>
    <property type="molecule type" value="Genomic_DNA"/>
</dbReference>
<proteinExistence type="predicted"/>
<keyword evidence="2" id="KW-1185">Reference proteome</keyword>